<name>A0A380ZBU1_9BACE</name>
<protein>
    <submittedName>
        <fullName evidence="1">Uncharacterized protein</fullName>
    </submittedName>
</protein>
<dbReference type="EMBL" id="UFSX01000002">
    <property type="protein sequence ID" value="SUV43822.1"/>
    <property type="molecule type" value="Genomic_DNA"/>
</dbReference>
<sequence>MKKKIMSSFRRILAEVGRNEMLMMGYTIKK</sequence>
<organism evidence="1 2">
    <name type="scientific">Bacteroides eggerthii</name>
    <dbReference type="NCBI Taxonomy" id="28111"/>
    <lineage>
        <taxon>Bacteria</taxon>
        <taxon>Pseudomonadati</taxon>
        <taxon>Bacteroidota</taxon>
        <taxon>Bacteroidia</taxon>
        <taxon>Bacteroidales</taxon>
        <taxon>Bacteroidaceae</taxon>
        <taxon>Bacteroides</taxon>
    </lineage>
</organism>
<dbReference type="Proteomes" id="UP000254424">
    <property type="component" value="Unassembled WGS sequence"/>
</dbReference>
<reference evidence="1 2" key="1">
    <citation type="submission" date="2018-06" db="EMBL/GenBank/DDBJ databases">
        <authorList>
            <consortium name="Pathogen Informatics"/>
            <person name="Doyle S."/>
        </authorList>
    </citation>
    <scope>NUCLEOTIDE SEQUENCE [LARGE SCALE GENOMIC DNA]</scope>
    <source>
        <strain evidence="1 2">NCTC11155</strain>
    </source>
</reference>
<evidence type="ECO:0000313" key="2">
    <source>
        <dbReference type="Proteomes" id="UP000254424"/>
    </source>
</evidence>
<gene>
    <name evidence="1" type="ORF">NCTC11155_03231</name>
</gene>
<proteinExistence type="predicted"/>
<evidence type="ECO:0000313" key="1">
    <source>
        <dbReference type="EMBL" id="SUV43822.1"/>
    </source>
</evidence>
<accession>A0A380ZBU1</accession>
<dbReference type="AlphaFoldDB" id="A0A380ZBU1"/>